<gene>
    <name evidence="1" type="ORF">BJ138DRAFT_1191335</name>
</gene>
<evidence type="ECO:0000313" key="2">
    <source>
        <dbReference type="Proteomes" id="UP000790377"/>
    </source>
</evidence>
<evidence type="ECO:0000313" key="1">
    <source>
        <dbReference type="EMBL" id="KAH7910433.1"/>
    </source>
</evidence>
<organism evidence="1 2">
    <name type="scientific">Hygrophoropsis aurantiaca</name>
    <dbReference type="NCBI Taxonomy" id="72124"/>
    <lineage>
        <taxon>Eukaryota</taxon>
        <taxon>Fungi</taxon>
        <taxon>Dikarya</taxon>
        <taxon>Basidiomycota</taxon>
        <taxon>Agaricomycotina</taxon>
        <taxon>Agaricomycetes</taxon>
        <taxon>Agaricomycetidae</taxon>
        <taxon>Boletales</taxon>
        <taxon>Coniophorineae</taxon>
        <taxon>Hygrophoropsidaceae</taxon>
        <taxon>Hygrophoropsis</taxon>
    </lineage>
</organism>
<comment type="caution">
    <text evidence="1">The sequence shown here is derived from an EMBL/GenBank/DDBJ whole genome shotgun (WGS) entry which is preliminary data.</text>
</comment>
<dbReference type="Proteomes" id="UP000790377">
    <property type="component" value="Unassembled WGS sequence"/>
</dbReference>
<name>A0ACB8ABG5_9AGAM</name>
<reference evidence="1" key="1">
    <citation type="journal article" date="2021" name="New Phytol.">
        <title>Evolutionary innovations through gain and loss of genes in the ectomycorrhizal Boletales.</title>
        <authorList>
            <person name="Wu G."/>
            <person name="Miyauchi S."/>
            <person name="Morin E."/>
            <person name="Kuo A."/>
            <person name="Drula E."/>
            <person name="Varga T."/>
            <person name="Kohler A."/>
            <person name="Feng B."/>
            <person name="Cao Y."/>
            <person name="Lipzen A."/>
            <person name="Daum C."/>
            <person name="Hundley H."/>
            <person name="Pangilinan J."/>
            <person name="Johnson J."/>
            <person name="Barry K."/>
            <person name="LaButti K."/>
            <person name="Ng V."/>
            <person name="Ahrendt S."/>
            <person name="Min B."/>
            <person name="Choi I.G."/>
            <person name="Park H."/>
            <person name="Plett J.M."/>
            <person name="Magnuson J."/>
            <person name="Spatafora J.W."/>
            <person name="Nagy L.G."/>
            <person name="Henrissat B."/>
            <person name="Grigoriev I.V."/>
            <person name="Yang Z.L."/>
            <person name="Xu J."/>
            <person name="Martin F.M."/>
        </authorList>
    </citation>
    <scope>NUCLEOTIDE SEQUENCE</scope>
    <source>
        <strain evidence="1">ATCC 28755</strain>
    </source>
</reference>
<protein>
    <submittedName>
        <fullName evidence="1">Uncharacterized protein</fullName>
    </submittedName>
</protein>
<dbReference type="EMBL" id="MU267714">
    <property type="protein sequence ID" value="KAH7910433.1"/>
    <property type="molecule type" value="Genomic_DNA"/>
</dbReference>
<keyword evidence="2" id="KW-1185">Reference proteome</keyword>
<sequence length="647" mass="71394">MDTNKRNKSIGILSLPAELVEGLIVTSVSLGWIGSISALSQTNRSFHNLIYNSPDNHLWREIFLATFDDPRPALNHLRNLSPSDPHLNADTFNWARAFQDRIRTETRMKSHTIDGLSKTGSAGIFDLTRSNATYRDWLLDVPESRLLSVLQTLLSVIATANPFPQTPISLTIVSSNVDVSPLVNAPPFPPLLLLLSSGYTPVLKCRNAGWFHDLLMHGYPPELTRSLFATIAIDVPNSHPYRPNLTPSSHWTGSKIGHLFHKLVCCTGFVPIPASNLSATTLQLTDDSDGESEFGPSEDISENQSKHPPRSVPSDEEQFADARILARRRVYDMRYLVSGRLWGPFQPVTRSSPVNLPSDTIGGDHDDGEDLTDEEDGDFTPIIQLIHGREANGSPDLSPSIQPWELVPDYVWLASARIVVEANLKEMLMRAGGDDPVSLDIVPTLRQMHTLRVGGSPGYWNVWADHPKDIYATSHTVNGEDSAEVINGWDWAGVTGIWRRCICWLDYRELLIHNLSVEKFIEHSEVLEEACRIVPTTVRITGYSKPPTPPTSSTPPLPTIHVEGESIGSDRNPNEGRKMKGTVSMIGDGATRWSTVSYLPGSNEPEWSSEAVQIGGPGSASGLLGMWTGALHERSDPLGPFWAWKVA</sequence>
<accession>A0ACB8ABG5</accession>
<proteinExistence type="predicted"/>